<evidence type="ECO:0000256" key="1">
    <source>
        <dbReference type="SAM" id="Phobius"/>
    </source>
</evidence>
<gene>
    <name evidence="2" type="ORF">GHO37_03165</name>
</gene>
<keyword evidence="1" id="KW-0472">Membrane</keyword>
<accession>A0A7X1WRB7</accession>
<dbReference type="RefSeq" id="WP_153437729.1">
    <property type="nucleotide sequence ID" value="NZ_JBQQFY010000125.1"/>
</dbReference>
<dbReference type="Proteomes" id="UP000447574">
    <property type="component" value="Unassembled WGS sequence"/>
</dbReference>
<proteinExistence type="predicted"/>
<feature type="transmembrane region" description="Helical" evidence="1">
    <location>
        <begin position="127"/>
        <end position="152"/>
    </location>
</feature>
<dbReference type="EMBL" id="WIWF01000007">
    <property type="protein sequence ID" value="MQT73306.1"/>
    <property type="molecule type" value="Genomic_DNA"/>
</dbReference>
<evidence type="ECO:0000313" key="3">
    <source>
        <dbReference type="Proteomes" id="UP000447574"/>
    </source>
</evidence>
<keyword evidence="1" id="KW-0812">Transmembrane</keyword>
<sequence length="153" mass="17000">MNMSENTVLDIEPFPEDQRVQFPSELHAAMNAEKAAFNALDAHWQSNPVKWKLWGRPPVEWKQTESQLMENYKQACLTLSQLKNAQTPGRANARYKALKYGGILSVLFFMGIFGLAANDFFHAGQAVWLATISALLTCIGAGCALICAFIFAD</sequence>
<dbReference type="AlphaFoldDB" id="A0A7X1WRB7"/>
<comment type="caution">
    <text evidence="2">The sequence shown here is derived from an EMBL/GenBank/DDBJ whole genome shotgun (WGS) entry which is preliminary data.</text>
</comment>
<protein>
    <submittedName>
        <fullName evidence="2">Uncharacterized protein</fullName>
    </submittedName>
</protein>
<feature type="transmembrane region" description="Helical" evidence="1">
    <location>
        <begin position="100"/>
        <end position="121"/>
    </location>
</feature>
<reference evidence="2 3" key="1">
    <citation type="submission" date="2019-10" db="EMBL/GenBank/DDBJ databases">
        <title>Evaluation of single-gene subtyping targets for Pseudomonas.</title>
        <authorList>
            <person name="Reichler S.J."/>
            <person name="Orsi R.H."/>
            <person name="Wiedmann M."/>
            <person name="Martin N.H."/>
            <person name="Murphy S.I."/>
        </authorList>
    </citation>
    <scope>NUCLEOTIDE SEQUENCE [LARGE SCALE GENOMIC DNA]</scope>
    <source>
        <strain evidence="2 3">FSL R10-2932</strain>
    </source>
</reference>
<organism evidence="2 3">
    <name type="scientific">Pseudomonas helleri</name>
    <dbReference type="NCBI Taxonomy" id="1608996"/>
    <lineage>
        <taxon>Bacteria</taxon>
        <taxon>Pseudomonadati</taxon>
        <taxon>Pseudomonadota</taxon>
        <taxon>Gammaproteobacteria</taxon>
        <taxon>Pseudomonadales</taxon>
        <taxon>Pseudomonadaceae</taxon>
        <taxon>Pseudomonas</taxon>
    </lineage>
</organism>
<name>A0A7X1WRB7_9PSED</name>
<keyword evidence="1" id="KW-1133">Transmembrane helix</keyword>
<evidence type="ECO:0000313" key="2">
    <source>
        <dbReference type="EMBL" id="MQT73306.1"/>
    </source>
</evidence>